<dbReference type="InterPro" id="IPR036691">
    <property type="entry name" value="Endo/exonu/phosph_ase_sf"/>
</dbReference>
<accession>A0ABN8ISK4</accession>
<feature type="non-terminal residue" evidence="2">
    <location>
        <position position="245"/>
    </location>
</feature>
<evidence type="ECO:0000259" key="1">
    <source>
        <dbReference type="Pfam" id="PF03372"/>
    </source>
</evidence>
<dbReference type="Pfam" id="PF03372">
    <property type="entry name" value="Exo_endo_phos"/>
    <property type="match status" value="1"/>
</dbReference>
<reference evidence="2" key="1">
    <citation type="submission" date="2022-03" db="EMBL/GenBank/DDBJ databases">
        <authorList>
            <person name="Martin H S."/>
        </authorList>
    </citation>
    <scope>NUCLEOTIDE SEQUENCE</scope>
</reference>
<dbReference type="Proteomes" id="UP000837857">
    <property type="component" value="Chromosome 3"/>
</dbReference>
<dbReference type="EMBL" id="OW152815">
    <property type="protein sequence ID" value="CAH2062804.1"/>
    <property type="molecule type" value="Genomic_DNA"/>
</dbReference>
<dbReference type="SUPFAM" id="SSF56219">
    <property type="entry name" value="DNase I-like"/>
    <property type="match status" value="1"/>
</dbReference>
<proteinExistence type="predicted"/>
<organism evidence="2 3">
    <name type="scientific">Iphiclides podalirius</name>
    <name type="common">scarce swallowtail</name>
    <dbReference type="NCBI Taxonomy" id="110791"/>
    <lineage>
        <taxon>Eukaryota</taxon>
        <taxon>Metazoa</taxon>
        <taxon>Ecdysozoa</taxon>
        <taxon>Arthropoda</taxon>
        <taxon>Hexapoda</taxon>
        <taxon>Insecta</taxon>
        <taxon>Pterygota</taxon>
        <taxon>Neoptera</taxon>
        <taxon>Endopterygota</taxon>
        <taxon>Lepidoptera</taxon>
        <taxon>Glossata</taxon>
        <taxon>Ditrysia</taxon>
        <taxon>Papilionoidea</taxon>
        <taxon>Papilionidae</taxon>
        <taxon>Papilioninae</taxon>
        <taxon>Iphiclides</taxon>
    </lineage>
</organism>
<dbReference type="InterPro" id="IPR027124">
    <property type="entry name" value="Swc5/CFDP1/2"/>
</dbReference>
<name>A0ABN8ISK4_9NEOP</name>
<evidence type="ECO:0000313" key="3">
    <source>
        <dbReference type="Proteomes" id="UP000837857"/>
    </source>
</evidence>
<dbReference type="Gene3D" id="3.60.10.10">
    <property type="entry name" value="Endonuclease/exonuclease/phosphatase"/>
    <property type="match status" value="1"/>
</dbReference>
<dbReference type="PANTHER" id="PTHR23227">
    <property type="entry name" value="BUCENTAUR RELATED"/>
    <property type="match status" value="1"/>
</dbReference>
<gene>
    <name evidence="2" type="ORF">IPOD504_LOCUS12193</name>
</gene>
<evidence type="ECO:0000313" key="2">
    <source>
        <dbReference type="EMBL" id="CAH2062804.1"/>
    </source>
</evidence>
<feature type="domain" description="Endonuclease/exonuclease/phosphatase" evidence="1">
    <location>
        <begin position="24"/>
        <end position="188"/>
    </location>
</feature>
<dbReference type="PANTHER" id="PTHR23227:SF84">
    <property type="entry name" value="ENDONUCLEASE_EXONUCLEASE_PHOSPHATASE DOMAIN-CONTAINING PROTEIN"/>
    <property type="match status" value="1"/>
</dbReference>
<protein>
    <recommendedName>
        <fullName evidence="1">Endonuclease/exonuclease/phosphatase domain-containing protein</fullName>
    </recommendedName>
</protein>
<dbReference type="InterPro" id="IPR005135">
    <property type="entry name" value="Endo/exonuclease/phosphatase"/>
</dbReference>
<keyword evidence="3" id="KW-1185">Reference proteome</keyword>
<dbReference type="CDD" id="cd09076">
    <property type="entry name" value="L1-EN"/>
    <property type="match status" value="1"/>
</dbReference>
<sequence>MRTGFPNISGSSECAQKLRKTFSIDAELKRLNVDIAALQETRIEDEGSIREANYTFYWKGKSSSEKREHGVGFAVRNHLINAIEPPIGISERMILRLNTKSGYVTFISAYAPTLNATSETKDQFYNQLEETVRNVRLSDRLHILGDFNARVGQNSPNWPDCLGAHGIGKLNNNGQLLLEFCSRNRLGVTNTFFKGKLMRKVSWMHPRSKHWHQLDLVLTKKRDLRETLHTRTFHSADCDSDHSCY</sequence>